<dbReference type="Proteomes" id="UP000466794">
    <property type="component" value="Unassembled WGS sequence"/>
</dbReference>
<name>A0A7K1UPC2_9NOCA</name>
<dbReference type="GO" id="GO:0003700">
    <property type="term" value="F:DNA-binding transcription factor activity"/>
    <property type="evidence" value="ECO:0007669"/>
    <property type="project" value="InterPro"/>
</dbReference>
<protein>
    <submittedName>
        <fullName evidence="2">MarR family transcriptional regulator</fullName>
    </submittedName>
</protein>
<dbReference type="Pfam" id="PF01047">
    <property type="entry name" value="MarR"/>
    <property type="match status" value="1"/>
</dbReference>
<dbReference type="AlphaFoldDB" id="A0A7K1UPC2"/>
<dbReference type="InterPro" id="IPR036390">
    <property type="entry name" value="WH_DNA-bd_sf"/>
</dbReference>
<dbReference type="RefSeq" id="WP_157354920.1">
    <property type="nucleotide sequence ID" value="NZ_WRPP01000001.1"/>
</dbReference>
<dbReference type="EMBL" id="WRPP01000001">
    <property type="protein sequence ID" value="MVU76192.1"/>
    <property type="molecule type" value="Genomic_DNA"/>
</dbReference>
<dbReference type="GO" id="GO:0006950">
    <property type="term" value="P:response to stress"/>
    <property type="evidence" value="ECO:0007669"/>
    <property type="project" value="TreeGrafter"/>
</dbReference>
<evidence type="ECO:0000259" key="1">
    <source>
        <dbReference type="Pfam" id="PF01047"/>
    </source>
</evidence>
<dbReference type="InterPro" id="IPR036388">
    <property type="entry name" value="WH-like_DNA-bd_sf"/>
</dbReference>
<evidence type="ECO:0000313" key="3">
    <source>
        <dbReference type="Proteomes" id="UP000466794"/>
    </source>
</evidence>
<proteinExistence type="predicted"/>
<dbReference type="SUPFAM" id="SSF46785">
    <property type="entry name" value="Winged helix' DNA-binding domain"/>
    <property type="match status" value="1"/>
</dbReference>
<dbReference type="InterPro" id="IPR039422">
    <property type="entry name" value="MarR/SlyA-like"/>
</dbReference>
<dbReference type="InterPro" id="IPR000835">
    <property type="entry name" value="HTH_MarR-typ"/>
</dbReference>
<keyword evidence="3" id="KW-1185">Reference proteome</keyword>
<reference evidence="2 3" key="1">
    <citation type="submission" date="2019-12" db="EMBL/GenBank/DDBJ databases">
        <title>Nocardia sp. nov. ET3-3 isolated from soil.</title>
        <authorList>
            <person name="Kanchanasin P."/>
            <person name="Tanasupawat S."/>
            <person name="Yuki M."/>
            <person name="Kudo T."/>
        </authorList>
    </citation>
    <scope>NUCLEOTIDE SEQUENCE [LARGE SCALE GENOMIC DNA]</scope>
    <source>
        <strain evidence="2 3">ET3-3</strain>
    </source>
</reference>
<evidence type="ECO:0000313" key="2">
    <source>
        <dbReference type="EMBL" id="MVU76192.1"/>
    </source>
</evidence>
<accession>A0A7K1UPC2</accession>
<dbReference type="PANTHER" id="PTHR33164">
    <property type="entry name" value="TRANSCRIPTIONAL REGULATOR, MARR FAMILY"/>
    <property type="match status" value="1"/>
</dbReference>
<feature type="domain" description="HTH marR-type" evidence="1">
    <location>
        <begin position="59"/>
        <end position="101"/>
    </location>
</feature>
<gene>
    <name evidence="2" type="ORF">GPX89_02925</name>
</gene>
<sequence length="164" mass="17963">MTEDDRTPDELLDAIGPAFGKLKRGVLQEVENPISTRDSTRALVLGMVLGCPAGPTGSTGEMTVGGIAAAMCVDPSVASRMVTDSIKAGYLRRVPSQLDGRRAVLELSPEGVEFMTRFRKQQRAAYEYITADWPEQDRLDFARLMLRYVDAIDDLKNRAPGTEA</sequence>
<dbReference type="Gene3D" id="1.10.10.10">
    <property type="entry name" value="Winged helix-like DNA-binding domain superfamily/Winged helix DNA-binding domain"/>
    <property type="match status" value="1"/>
</dbReference>
<organism evidence="2 3">
    <name type="scientific">Nocardia terrae</name>
    <dbReference type="NCBI Taxonomy" id="2675851"/>
    <lineage>
        <taxon>Bacteria</taxon>
        <taxon>Bacillati</taxon>
        <taxon>Actinomycetota</taxon>
        <taxon>Actinomycetes</taxon>
        <taxon>Mycobacteriales</taxon>
        <taxon>Nocardiaceae</taxon>
        <taxon>Nocardia</taxon>
    </lineage>
</organism>
<dbReference type="PANTHER" id="PTHR33164:SF57">
    <property type="entry name" value="MARR-FAMILY TRANSCRIPTIONAL REGULATOR"/>
    <property type="match status" value="1"/>
</dbReference>
<comment type="caution">
    <text evidence="2">The sequence shown here is derived from an EMBL/GenBank/DDBJ whole genome shotgun (WGS) entry which is preliminary data.</text>
</comment>